<evidence type="ECO:0000313" key="1">
    <source>
        <dbReference type="EMBL" id="GAT34610.1"/>
    </source>
</evidence>
<dbReference type="InParanoid" id="A0A146GB02"/>
<comment type="caution">
    <text evidence="1">The sequence shown here is derived from an EMBL/GenBank/DDBJ whole genome shotgun (WGS) entry which is preliminary data.</text>
</comment>
<protein>
    <submittedName>
        <fullName evidence="1">Uncharacterized protein</fullName>
    </submittedName>
</protein>
<dbReference type="AlphaFoldDB" id="A0A146GB02"/>
<sequence>MNPFYLTGLIGVALWVSFSPVAVFAGSSIGLKFGGEVNQLSPDESCGVVAQQNWCNLSGATGSQEGLTDAQGNKTTAKVEWSSPLVVGKPAPQAAAIVRLLKGYLDGGSGGHPATVTISGIPYQRYTAYVYFTEGDKARTVSTYTVNGVEIMIIPGSPKDGLLEAQPVYDREVDAEKRGTYLELKDQVGNFEIVTDNKGWQYDSSGDFRSPISAIQIVESDK</sequence>
<reference evidence="2" key="1">
    <citation type="journal article" date="2017" name="Genome Announc.">
        <title>Draft Genome Sequence of Terrimicrobium sacchariphilum NM-5T, a Facultative Anaerobic Soil Bacterium of the Class Spartobacteria.</title>
        <authorList>
            <person name="Qiu Y.L."/>
            <person name="Tourlousse D.M."/>
            <person name="Matsuura N."/>
            <person name="Ohashi A."/>
            <person name="Sekiguchi Y."/>
        </authorList>
    </citation>
    <scope>NUCLEOTIDE SEQUENCE [LARGE SCALE GENOMIC DNA]</scope>
    <source>
        <strain evidence="2">NM-5</strain>
    </source>
</reference>
<dbReference type="RefSeq" id="WP_075080226.1">
    <property type="nucleotide sequence ID" value="NZ_BDCO01000002.1"/>
</dbReference>
<dbReference type="Proteomes" id="UP000076023">
    <property type="component" value="Unassembled WGS sequence"/>
</dbReference>
<dbReference type="OrthoDB" id="199920at2"/>
<accession>A0A146GB02</accession>
<dbReference type="STRING" id="690879.TSACC_23042"/>
<dbReference type="EMBL" id="BDCO01000002">
    <property type="protein sequence ID" value="GAT34610.1"/>
    <property type="molecule type" value="Genomic_DNA"/>
</dbReference>
<keyword evidence="2" id="KW-1185">Reference proteome</keyword>
<evidence type="ECO:0000313" key="2">
    <source>
        <dbReference type="Proteomes" id="UP000076023"/>
    </source>
</evidence>
<proteinExistence type="predicted"/>
<organism evidence="1 2">
    <name type="scientific">Terrimicrobium sacchariphilum</name>
    <dbReference type="NCBI Taxonomy" id="690879"/>
    <lineage>
        <taxon>Bacteria</taxon>
        <taxon>Pseudomonadati</taxon>
        <taxon>Verrucomicrobiota</taxon>
        <taxon>Terrimicrobiia</taxon>
        <taxon>Terrimicrobiales</taxon>
        <taxon>Terrimicrobiaceae</taxon>
        <taxon>Terrimicrobium</taxon>
    </lineage>
</organism>
<gene>
    <name evidence="1" type="ORF">TSACC_23042</name>
</gene>
<name>A0A146GB02_TERSA</name>